<feature type="compositionally biased region" description="Low complexity" evidence="1">
    <location>
        <begin position="211"/>
        <end position="222"/>
    </location>
</feature>
<dbReference type="GO" id="GO:0006508">
    <property type="term" value="P:proteolysis"/>
    <property type="evidence" value="ECO:0007669"/>
    <property type="project" value="InterPro"/>
</dbReference>
<dbReference type="AlphaFoldDB" id="A0A7J4MXT6"/>
<gene>
    <name evidence="3" type="ORF">HA285_08125</name>
</gene>
<evidence type="ECO:0000256" key="1">
    <source>
        <dbReference type="SAM" id="MobiDB-lite"/>
    </source>
</evidence>
<comment type="caution">
    <text evidence="3">The sequence shown here is derived from an EMBL/GenBank/DDBJ whole genome shotgun (WGS) entry which is preliminary data.</text>
</comment>
<name>A0A7J4MXT6_METTF</name>
<reference evidence="4" key="1">
    <citation type="journal article" date="2020" name="bioRxiv">
        <title>A rank-normalized archaeal taxonomy based on genome phylogeny resolves widespread incomplete and uneven classifications.</title>
        <authorList>
            <person name="Rinke C."/>
            <person name="Chuvochina M."/>
            <person name="Mussig A.J."/>
            <person name="Chaumeil P.-A."/>
            <person name="Waite D.W."/>
            <person name="Whitman W.B."/>
            <person name="Parks D.H."/>
            <person name="Hugenholtz P."/>
        </authorList>
    </citation>
    <scope>NUCLEOTIDE SEQUENCE [LARGE SCALE GENOMIC DNA]</scope>
</reference>
<dbReference type="GO" id="GO:0008233">
    <property type="term" value="F:peptidase activity"/>
    <property type="evidence" value="ECO:0007669"/>
    <property type="project" value="InterPro"/>
</dbReference>
<feature type="domain" description="Peptidase C39" evidence="2">
    <location>
        <begin position="69"/>
        <end position="188"/>
    </location>
</feature>
<evidence type="ECO:0000259" key="2">
    <source>
        <dbReference type="PROSITE" id="PS50990"/>
    </source>
</evidence>
<dbReference type="Proteomes" id="UP000538031">
    <property type="component" value="Unassembled WGS sequence"/>
</dbReference>
<dbReference type="EMBL" id="DUHT01000090">
    <property type="protein sequence ID" value="HIH65538.1"/>
    <property type="molecule type" value="Genomic_DNA"/>
</dbReference>
<accession>A0A7J4MXT6</accession>
<dbReference type="InterPro" id="IPR005074">
    <property type="entry name" value="Peptidase_C39"/>
</dbReference>
<sequence length="328" mass="36745">MSMVRGFYVLFLVVLLLAVSVNSSAAADNSTLDDTACADNCTVLEAQGDDVTGALTHNVTVDSEGVVLQTRNYTCGPAALATVLQRLGVNTTEDELAGLAGTTEDGTTMQGLLEASRAKGMNATGMKLNISELKENMIAYTINDGTGHYTVINEITNETIKLADPSLGNIEMNIEEFTEIYSGYALVINDPNNPRQVNGTTEQTNNQTDQSNENTSSETINNLTDTTSDVQADNRTLTDEEMQNIKGKKWRHKHWHPWKWRCSYHWHGWYPVRVRAYYGFHIVSYTAQMVRCACTLDADGFDYYYARCKTYGDRYMDWYRRVGYRYAA</sequence>
<organism evidence="3 4">
    <name type="scientific">Methanothermobacter thermautotrophicus</name>
    <name type="common">Methanobacterium thermoformicicum</name>
    <dbReference type="NCBI Taxonomy" id="145262"/>
    <lineage>
        <taxon>Archaea</taxon>
        <taxon>Methanobacteriati</taxon>
        <taxon>Methanobacteriota</taxon>
        <taxon>Methanomada group</taxon>
        <taxon>Methanobacteria</taxon>
        <taxon>Methanobacteriales</taxon>
        <taxon>Methanobacteriaceae</taxon>
        <taxon>Methanothermobacter</taxon>
    </lineage>
</organism>
<dbReference type="Pfam" id="PF03412">
    <property type="entry name" value="Peptidase_C39"/>
    <property type="match status" value="1"/>
</dbReference>
<protein>
    <submittedName>
        <fullName evidence="3">Peptidase C39</fullName>
    </submittedName>
</protein>
<evidence type="ECO:0000313" key="3">
    <source>
        <dbReference type="EMBL" id="HIH65538.1"/>
    </source>
</evidence>
<dbReference type="GO" id="GO:0016020">
    <property type="term" value="C:membrane"/>
    <property type="evidence" value="ECO:0007669"/>
    <property type="project" value="InterPro"/>
</dbReference>
<dbReference type="Gene3D" id="3.90.70.10">
    <property type="entry name" value="Cysteine proteinases"/>
    <property type="match status" value="1"/>
</dbReference>
<dbReference type="CDD" id="cd02423">
    <property type="entry name" value="Peptidase_C39G"/>
    <property type="match status" value="1"/>
</dbReference>
<feature type="region of interest" description="Disordered" evidence="1">
    <location>
        <begin position="192"/>
        <end position="231"/>
    </location>
</feature>
<feature type="compositionally biased region" description="Polar residues" evidence="1">
    <location>
        <begin position="192"/>
        <end position="210"/>
    </location>
</feature>
<dbReference type="PROSITE" id="PS50990">
    <property type="entry name" value="PEPTIDASE_C39"/>
    <property type="match status" value="1"/>
</dbReference>
<proteinExistence type="predicted"/>
<evidence type="ECO:0000313" key="4">
    <source>
        <dbReference type="Proteomes" id="UP000538031"/>
    </source>
</evidence>
<dbReference type="GO" id="GO:0005524">
    <property type="term" value="F:ATP binding"/>
    <property type="evidence" value="ECO:0007669"/>
    <property type="project" value="InterPro"/>
</dbReference>